<evidence type="ECO:0000313" key="2">
    <source>
        <dbReference type="Proteomes" id="UP001210528"/>
    </source>
</evidence>
<dbReference type="PIRSF" id="PIRSF005357">
    <property type="entry name" value="UCP005357"/>
    <property type="match status" value="1"/>
</dbReference>
<organism evidence="1 2">
    <name type="scientific">Halorubrum ezzemoulense</name>
    <name type="common">Halorubrum chaoviator</name>
    <dbReference type="NCBI Taxonomy" id="337243"/>
    <lineage>
        <taxon>Archaea</taxon>
        <taxon>Methanobacteriati</taxon>
        <taxon>Methanobacteriota</taxon>
        <taxon>Stenosarchaea group</taxon>
        <taxon>Halobacteria</taxon>
        <taxon>Halobacteriales</taxon>
        <taxon>Haloferacaceae</taxon>
        <taxon>Halorubrum</taxon>
    </lineage>
</organism>
<dbReference type="InterPro" id="IPR007152">
    <property type="entry name" value="DUF354"/>
</dbReference>
<dbReference type="PANTHER" id="PTHR39662">
    <property type="entry name" value="DUF354 DOMAIN-CONTAINING PROTEIN-RELATED"/>
    <property type="match status" value="1"/>
</dbReference>
<dbReference type="PANTHER" id="PTHR39662:SF1">
    <property type="entry name" value="DUF354 DOMAIN-CONTAINING PROTEIN"/>
    <property type="match status" value="1"/>
</dbReference>
<accession>A0ABT4Z520</accession>
<dbReference type="RefSeq" id="WP_271970387.1">
    <property type="nucleotide sequence ID" value="NZ_JAQLUK010000015.1"/>
</dbReference>
<protein>
    <submittedName>
        <fullName evidence="1">DUF354 domain-containing protein</fullName>
    </submittedName>
</protein>
<dbReference type="Proteomes" id="UP001210528">
    <property type="component" value="Unassembled WGS sequence"/>
</dbReference>
<dbReference type="SUPFAM" id="SSF53756">
    <property type="entry name" value="UDP-Glycosyltransferase/glycogen phosphorylase"/>
    <property type="match status" value="1"/>
</dbReference>
<gene>
    <name evidence="1" type="ORF">PM085_13320</name>
</gene>
<dbReference type="EMBL" id="JAQLUK010000015">
    <property type="protein sequence ID" value="MDB2293252.1"/>
    <property type="molecule type" value="Genomic_DNA"/>
</dbReference>
<keyword evidence="2" id="KW-1185">Reference proteome</keyword>
<dbReference type="Gene3D" id="3.40.50.2000">
    <property type="entry name" value="Glycogen Phosphorylase B"/>
    <property type="match status" value="1"/>
</dbReference>
<reference evidence="1 2" key="1">
    <citation type="submission" date="2023-01" db="EMBL/GenBank/DDBJ databases">
        <title>Halorubrum ezzemoulense from Santa Pola, Spain.</title>
        <authorList>
            <person name="Feng Y."/>
            <person name="Louyakis A.S."/>
            <person name="Gogarten J.P."/>
        </authorList>
    </citation>
    <scope>NUCLEOTIDE SEQUENCE [LARGE SCALE GENOMIC DNA]</scope>
    <source>
        <strain evidence="1 2">AMM015</strain>
    </source>
</reference>
<sequence length="347" mass="39403">MDILIGIGHPAHVHFYRNTIEELRSRGYEVGVVTKKRDLAVELLDAYDIEYTVAGNSNIQKDSLLRMALPFLHLEIDVLREVRKNQPAVVTGIGNIPLSHASTIFDCQSKIFVDTEHAHLANNLTFPFADQIFTPECYQDDLGPKQIRYPGYHELAYLHPNQFDPDPTILNEAGLDEDERFVILRLVDWNAAHDIGDGGFDNVVDVVESLEQTGVRVFITAEGDVPEAVEHCQLAIEPHRIHHLMYYADLFIGESATMATESAVLGTPGVFVSSSRRGYTDELEERYDMVFNFSGKERQSKGIQKAISILNDYDQKLWDQKREELLEDKIDTTQFIIKQITTSRIPK</sequence>
<comment type="caution">
    <text evidence="1">The sequence shown here is derived from an EMBL/GenBank/DDBJ whole genome shotgun (WGS) entry which is preliminary data.</text>
</comment>
<dbReference type="Pfam" id="PF04007">
    <property type="entry name" value="DUF354"/>
    <property type="match status" value="1"/>
</dbReference>
<proteinExistence type="predicted"/>
<evidence type="ECO:0000313" key="1">
    <source>
        <dbReference type="EMBL" id="MDB2293252.1"/>
    </source>
</evidence>
<name>A0ABT4Z520_HALEZ</name>